<dbReference type="RefSeq" id="WP_121256403.1">
    <property type="nucleotide sequence ID" value="NZ_RBIL01000002.1"/>
</dbReference>
<reference evidence="7 8" key="1">
    <citation type="submission" date="2018-10" db="EMBL/GenBank/DDBJ databases">
        <title>Genomic Encyclopedia of Archaeal and Bacterial Type Strains, Phase II (KMG-II): from individual species to whole genera.</title>
        <authorList>
            <person name="Goeker M."/>
        </authorList>
    </citation>
    <scope>NUCLEOTIDE SEQUENCE [LARGE SCALE GENOMIC DNA]</scope>
    <source>
        <strain evidence="7 8">DSM 14954</strain>
    </source>
</reference>
<keyword evidence="8" id="KW-1185">Reference proteome</keyword>
<comment type="similarity">
    <text evidence="2 5">Belongs to the RRF family.</text>
</comment>
<keyword evidence="4 5" id="KW-0648">Protein biosynthesis</keyword>
<proteinExistence type="inferred from homology"/>
<evidence type="ECO:0000256" key="3">
    <source>
        <dbReference type="ARBA" id="ARBA00022490"/>
    </source>
</evidence>
<dbReference type="InterPro" id="IPR023584">
    <property type="entry name" value="Ribosome_recyc_fac_dom"/>
</dbReference>
<dbReference type="PANTHER" id="PTHR20982:SF3">
    <property type="entry name" value="MITOCHONDRIAL RIBOSOME RECYCLING FACTOR PSEUDO 1"/>
    <property type="match status" value="1"/>
</dbReference>
<evidence type="ECO:0000256" key="1">
    <source>
        <dbReference type="ARBA" id="ARBA00004496"/>
    </source>
</evidence>
<evidence type="ECO:0000256" key="4">
    <source>
        <dbReference type="ARBA" id="ARBA00022917"/>
    </source>
</evidence>
<comment type="function">
    <text evidence="5">Responsible for the release of ribosomes from messenger RNA at the termination of protein biosynthesis. May increase the efficiency of translation by recycling ribosomes from one round of translation to another.</text>
</comment>
<dbReference type="CDD" id="cd00520">
    <property type="entry name" value="RRF"/>
    <property type="match status" value="1"/>
</dbReference>
<dbReference type="GO" id="GO:0006415">
    <property type="term" value="P:translational termination"/>
    <property type="evidence" value="ECO:0007669"/>
    <property type="project" value="UniProtKB-UniRule"/>
</dbReference>
<dbReference type="OrthoDB" id="9804006at2"/>
<dbReference type="InterPro" id="IPR002661">
    <property type="entry name" value="Ribosome_recyc_fac"/>
</dbReference>
<dbReference type="NCBIfam" id="TIGR00496">
    <property type="entry name" value="frr"/>
    <property type="match status" value="1"/>
</dbReference>
<comment type="caution">
    <text evidence="7">The sequence shown here is derived from an EMBL/GenBank/DDBJ whole genome shotgun (WGS) entry which is preliminary data.</text>
</comment>
<evidence type="ECO:0000313" key="8">
    <source>
        <dbReference type="Proteomes" id="UP000278962"/>
    </source>
</evidence>
<dbReference type="EMBL" id="RBIL01000002">
    <property type="protein sequence ID" value="RKQ87659.1"/>
    <property type="molecule type" value="Genomic_DNA"/>
</dbReference>
<dbReference type="FunFam" id="1.10.132.20:FF:000001">
    <property type="entry name" value="Ribosome-recycling factor"/>
    <property type="match status" value="1"/>
</dbReference>
<dbReference type="SUPFAM" id="SSF55194">
    <property type="entry name" value="Ribosome recycling factor, RRF"/>
    <property type="match status" value="1"/>
</dbReference>
<evidence type="ECO:0000313" key="7">
    <source>
        <dbReference type="EMBL" id="RKQ87659.1"/>
    </source>
</evidence>
<sequence length="185" mass="20745">MIDELLADAREHMDKSVDATRQKFQSVRAGRANASLLDRINVEYYGTMTPLKQMATVNAPEARLITVQPYDKSSLKAIERSILESDLGLTPNNDGQIIRLQLPELTEERRKQLVKVVRGLTEEGKVALRNIRRDVMHDLKELKDAGEAGADDEHRAEDALQKLTNEKVAELDAALKAKEAEITEV</sequence>
<feature type="domain" description="Ribosome recycling factor" evidence="6">
    <location>
        <begin position="21"/>
        <end position="182"/>
    </location>
</feature>
<dbReference type="FunFam" id="3.30.1360.40:FF:000001">
    <property type="entry name" value="Ribosome-recycling factor"/>
    <property type="match status" value="1"/>
</dbReference>
<gene>
    <name evidence="5" type="primary">frr</name>
    <name evidence="7" type="ORF">C8N24_5684</name>
</gene>
<evidence type="ECO:0000259" key="6">
    <source>
        <dbReference type="Pfam" id="PF01765"/>
    </source>
</evidence>
<dbReference type="AlphaFoldDB" id="A0A660L402"/>
<protein>
    <recommendedName>
        <fullName evidence="5">Ribosome-recycling factor</fullName>
        <shortName evidence="5">RRF</shortName>
    </recommendedName>
    <alternativeName>
        <fullName evidence="5">Ribosome-releasing factor</fullName>
    </alternativeName>
</protein>
<dbReference type="Pfam" id="PF01765">
    <property type="entry name" value="RRF"/>
    <property type="match status" value="1"/>
</dbReference>
<evidence type="ECO:0000256" key="5">
    <source>
        <dbReference type="HAMAP-Rule" id="MF_00040"/>
    </source>
</evidence>
<keyword evidence="3 5" id="KW-0963">Cytoplasm</keyword>
<organism evidence="7 8">
    <name type="scientific">Solirubrobacter pauli</name>
    <dbReference type="NCBI Taxonomy" id="166793"/>
    <lineage>
        <taxon>Bacteria</taxon>
        <taxon>Bacillati</taxon>
        <taxon>Actinomycetota</taxon>
        <taxon>Thermoleophilia</taxon>
        <taxon>Solirubrobacterales</taxon>
        <taxon>Solirubrobacteraceae</taxon>
        <taxon>Solirubrobacter</taxon>
    </lineage>
</organism>
<dbReference type="GO" id="GO:0043023">
    <property type="term" value="F:ribosomal large subunit binding"/>
    <property type="evidence" value="ECO:0007669"/>
    <property type="project" value="TreeGrafter"/>
</dbReference>
<comment type="subcellular location">
    <subcellularLocation>
        <location evidence="1 5">Cytoplasm</location>
    </subcellularLocation>
</comment>
<accession>A0A660L402</accession>
<dbReference type="HAMAP" id="MF_00040">
    <property type="entry name" value="RRF"/>
    <property type="match status" value="1"/>
</dbReference>
<dbReference type="GO" id="GO:0005737">
    <property type="term" value="C:cytoplasm"/>
    <property type="evidence" value="ECO:0007669"/>
    <property type="project" value="UniProtKB-SubCell"/>
</dbReference>
<name>A0A660L402_9ACTN</name>
<evidence type="ECO:0000256" key="2">
    <source>
        <dbReference type="ARBA" id="ARBA00005912"/>
    </source>
</evidence>
<dbReference type="Proteomes" id="UP000278962">
    <property type="component" value="Unassembled WGS sequence"/>
</dbReference>
<dbReference type="Gene3D" id="1.10.132.20">
    <property type="entry name" value="Ribosome-recycling factor"/>
    <property type="match status" value="1"/>
</dbReference>
<dbReference type="InterPro" id="IPR036191">
    <property type="entry name" value="RRF_sf"/>
</dbReference>
<dbReference type="PANTHER" id="PTHR20982">
    <property type="entry name" value="RIBOSOME RECYCLING FACTOR"/>
    <property type="match status" value="1"/>
</dbReference>
<dbReference type="Gene3D" id="3.30.1360.40">
    <property type="match status" value="1"/>
</dbReference>